<evidence type="ECO:0000259" key="3">
    <source>
        <dbReference type="PROSITE" id="PS50089"/>
    </source>
</evidence>
<dbReference type="SMART" id="SM00240">
    <property type="entry name" value="FHA"/>
    <property type="match status" value="1"/>
</dbReference>
<dbReference type="PROSITE" id="PS50006">
    <property type="entry name" value="FHA_DOMAIN"/>
    <property type="match status" value="1"/>
</dbReference>
<dbReference type="InterPro" id="IPR008984">
    <property type="entry name" value="SMAD_FHA_dom_sf"/>
</dbReference>
<dbReference type="CDD" id="cd00060">
    <property type="entry name" value="FHA"/>
    <property type="match status" value="1"/>
</dbReference>
<dbReference type="RefSeq" id="XP_001012644.1">
    <property type="nucleotide sequence ID" value="XM_001012644.1"/>
</dbReference>
<dbReference type="HOGENOM" id="CLU_620420_0_0_1"/>
<dbReference type="InParanoid" id="Q236V1"/>
<dbReference type="EMBL" id="GG662749">
    <property type="protein sequence ID" value="EAR92399.1"/>
    <property type="molecule type" value="Genomic_DNA"/>
</dbReference>
<dbReference type="SUPFAM" id="SSF49879">
    <property type="entry name" value="SMAD/FHA domain"/>
    <property type="match status" value="1"/>
</dbReference>
<keyword evidence="1" id="KW-0862">Zinc</keyword>
<dbReference type="OrthoDB" id="6381071at2759"/>
<evidence type="ECO:0000259" key="2">
    <source>
        <dbReference type="PROSITE" id="PS50006"/>
    </source>
</evidence>
<feature type="domain" description="RING-type" evidence="3">
    <location>
        <begin position="392"/>
        <end position="430"/>
    </location>
</feature>
<dbReference type="InterPro" id="IPR000253">
    <property type="entry name" value="FHA_dom"/>
</dbReference>
<dbReference type="Gene3D" id="2.60.200.20">
    <property type="match status" value="1"/>
</dbReference>
<keyword evidence="1" id="KW-0863">Zinc-finger</keyword>
<name>Q236V1_TETTS</name>
<reference evidence="5" key="1">
    <citation type="journal article" date="2006" name="PLoS Biol.">
        <title>Macronuclear genome sequence of the ciliate Tetrahymena thermophila, a model eukaryote.</title>
        <authorList>
            <person name="Eisen J.A."/>
            <person name="Coyne R.S."/>
            <person name="Wu M."/>
            <person name="Wu D."/>
            <person name="Thiagarajan M."/>
            <person name="Wortman J.R."/>
            <person name="Badger J.H."/>
            <person name="Ren Q."/>
            <person name="Amedeo P."/>
            <person name="Jones K.M."/>
            <person name="Tallon L.J."/>
            <person name="Delcher A.L."/>
            <person name="Salzberg S.L."/>
            <person name="Silva J.C."/>
            <person name="Haas B.J."/>
            <person name="Majoros W.H."/>
            <person name="Farzad M."/>
            <person name="Carlton J.M."/>
            <person name="Smith R.K. Jr."/>
            <person name="Garg J."/>
            <person name="Pearlman R.E."/>
            <person name="Karrer K.M."/>
            <person name="Sun L."/>
            <person name="Manning G."/>
            <person name="Elde N.C."/>
            <person name="Turkewitz A.P."/>
            <person name="Asai D.J."/>
            <person name="Wilkes D.E."/>
            <person name="Wang Y."/>
            <person name="Cai H."/>
            <person name="Collins K."/>
            <person name="Stewart B.A."/>
            <person name="Lee S.R."/>
            <person name="Wilamowska K."/>
            <person name="Weinberg Z."/>
            <person name="Ruzzo W.L."/>
            <person name="Wloga D."/>
            <person name="Gaertig J."/>
            <person name="Frankel J."/>
            <person name="Tsao C.-C."/>
            <person name="Gorovsky M.A."/>
            <person name="Keeling P.J."/>
            <person name="Waller R.F."/>
            <person name="Patron N.J."/>
            <person name="Cherry J.M."/>
            <person name="Stover N.A."/>
            <person name="Krieger C.J."/>
            <person name="del Toro C."/>
            <person name="Ryder H.F."/>
            <person name="Williamson S.C."/>
            <person name="Barbeau R.A."/>
            <person name="Hamilton E.P."/>
            <person name="Orias E."/>
        </authorList>
    </citation>
    <scope>NUCLEOTIDE SEQUENCE [LARGE SCALE GENOMIC DNA]</scope>
    <source>
        <strain evidence="5">SB210</strain>
    </source>
</reference>
<dbReference type="KEGG" id="tet:TTHERM_00084970"/>
<organism evidence="4 5">
    <name type="scientific">Tetrahymena thermophila (strain SB210)</name>
    <dbReference type="NCBI Taxonomy" id="312017"/>
    <lineage>
        <taxon>Eukaryota</taxon>
        <taxon>Sar</taxon>
        <taxon>Alveolata</taxon>
        <taxon>Ciliophora</taxon>
        <taxon>Intramacronucleata</taxon>
        <taxon>Oligohymenophorea</taxon>
        <taxon>Hymenostomatida</taxon>
        <taxon>Tetrahymenina</taxon>
        <taxon>Tetrahymenidae</taxon>
        <taxon>Tetrahymena</taxon>
    </lineage>
</organism>
<evidence type="ECO:0000313" key="4">
    <source>
        <dbReference type="EMBL" id="EAR92399.1"/>
    </source>
</evidence>
<protein>
    <submittedName>
        <fullName evidence="4">FHA domain protein</fullName>
    </submittedName>
</protein>
<sequence length="442" mass="51646">MNNKKKIEFRADFLQDLPVSMSKSVDMKINSVGSQKDEKQSELVDTPYFEKLDSLCDPDLFKNQIEFQNSISVKASTLTYEFSLQPKCEDQSSTDKEEIQETKQEENQFDQFENQTDKDDLNLSILKPEIFHPTVQRPIIKRNFEAINEYRIQFKEIKRILNPKKRPHEDIERYFLVRENKDVLIGASTECDYVISDPLKSISKKHATLRYEEEYRQWFLIDNNSINGTYIVQDEIVLKADMQLLIGTFICEVKSIFSLDKETNRVCLFFSNLVDESIHSFLLEFDIKQEGDAYQIGKNFQKQLKEDELIENLHCSIKMNCIKQILILNQPEIYDKVSIKIQQNTPFKLNNECIIKFGLLNKYKVSIGNNNQVETTFSKISNQITNQVSNLCLFCSQNESKLYYLKPCNHKDLCLQCTLTKSNNICPSCKQPFIDFSESIDD</sequence>
<gene>
    <name evidence="4" type="ORF">TTHERM_00084970</name>
</gene>
<dbReference type="GeneID" id="7824292"/>
<dbReference type="Proteomes" id="UP000009168">
    <property type="component" value="Unassembled WGS sequence"/>
</dbReference>
<accession>Q236V1</accession>
<dbReference type="Pfam" id="PF00498">
    <property type="entry name" value="FHA"/>
    <property type="match status" value="1"/>
</dbReference>
<dbReference type="PROSITE" id="PS50089">
    <property type="entry name" value="ZF_RING_2"/>
    <property type="match status" value="1"/>
</dbReference>
<dbReference type="InterPro" id="IPR001841">
    <property type="entry name" value="Znf_RING"/>
</dbReference>
<keyword evidence="5" id="KW-1185">Reference proteome</keyword>
<evidence type="ECO:0000256" key="1">
    <source>
        <dbReference type="PROSITE-ProRule" id="PRU00175"/>
    </source>
</evidence>
<dbReference type="AlphaFoldDB" id="Q236V1"/>
<evidence type="ECO:0000313" key="5">
    <source>
        <dbReference type="Proteomes" id="UP000009168"/>
    </source>
</evidence>
<proteinExistence type="predicted"/>
<feature type="domain" description="FHA" evidence="2">
    <location>
        <begin position="183"/>
        <end position="236"/>
    </location>
</feature>
<keyword evidence="1" id="KW-0479">Metal-binding</keyword>
<dbReference type="GO" id="GO:0008270">
    <property type="term" value="F:zinc ion binding"/>
    <property type="evidence" value="ECO:0007669"/>
    <property type="project" value="UniProtKB-KW"/>
</dbReference>